<feature type="transmembrane region" description="Helical" evidence="9">
    <location>
        <begin position="157"/>
        <end position="181"/>
    </location>
</feature>
<dbReference type="AlphaFoldDB" id="A0A9D0Z8Q6"/>
<feature type="transmembrane region" description="Helical" evidence="9">
    <location>
        <begin position="104"/>
        <end position="126"/>
    </location>
</feature>
<feature type="transmembrane region" description="Helical" evidence="9">
    <location>
        <begin position="40"/>
        <end position="61"/>
    </location>
</feature>
<evidence type="ECO:0000256" key="2">
    <source>
        <dbReference type="ARBA" id="ARBA00005540"/>
    </source>
</evidence>
<evidence type="ECO:0000256" key="1">
    <source>
        <dbReference type="ARBA" id="ARBA00004651"/>
    </source>
</evidence>
<comment type="caution">
    <text evidence="10">The sequence shown here is derived from an EMBL/GenBank/DDBJ whole genome shotgun (WGS) entry which is preliminary data.</text>
</comment>
<gene>
    <name evidence="10" type="ORF">IAB73_01735</name>
</gene>
<name>A0A9D0Z8Q6_9FIRM</name>
<dbReference type="PANTHER" id="PTHR38438">
    <property type="entry name" value="RIBOFLAVIN TRANSPORTER RIBU"/>
    <property type="match status" value="1"/>
</dbReference>
<dbReference type="GO" id="GO:0032217">
    <property type="term" value="F:riboflavin transmembrane transporter activity"/>
    <property type="evidence" value="ECO:0007669"/>
    <property type="project" value="UniProtKB-UniRule"/>
</dbReference>
<reference evidence="10" key="1">
    <citation type="submission" date="2020-10" db="EMBL/GenBank/DDBJ databases">
        <authorList>
            <person name="Gilroy R."/>
        </authorList>
    </citation>
    <scope>NUCLEOTIDE SEQUENCE</scope>
    <source>
        <strain evidence="10">ChiSxjej2B14-6234</strain>
    </source>
</reference>
<dbReference type="Gene3D" id="1.10.1760.20">
    <property type="match status" value="1"/>
</dbReference>
<evidence type="ECO:0000256" key="3">
    <source>
        <dbReference type="ARBA" id="ARBA00022448"/>
    </source>
</evidence>
<evidence type="ECO:0000256" key="7">
    <source>
        <dbReference type="ARBA" id="ARBA00023136"/>
    </source>
</evidence>
<dbReference type="Proteomes" id="UP000886887">
    <property type="component" value="Unassembled WGS sequence"/>
</dbReference>
<keyword evidence="7 8" id="KW-0472">Membrane</keyword>
<evidence type="ECO:0000313" key="10">
    <source>
        <dbReference type="EMBL" id="HIQ70915.1"/>
    </source>
</evidence>
<protein>
    <recommendedName>
        <fullName evidence="8">Riboflavin transporter</fullName>
    </recommendedName>
</protein>
<dbReference type="GO" id="GO:0005886">
    <property type="term" value="C:plasma membrane"/>
    <property type="evidence" value="ECO:0007669"/>
    <property type="project" value="UniProtKB-SubCell"/>
</dbReference>
<keyword evidence="5 9" id="KW-0812">Transmembrane</keyword>
<dbReference type="InterPro" id="IPR024529">
    <property type="entry name" value="ECF_trnsprt_substrate-spec"/>
</dbReference>
<dbReference type="EMBL" id="DVFJ01000006">
    <property type="protein sequence ID" value="HIQ70915.1"/>
    <property type="molecule type" value="Genomic_DNA"/>
</dbReference>
<dbReference type="PIRSF" id="PIRSF037778">
    <property type="entry name" value="UCP037778_transp_RibU"/>
    <property type="match status" value="1"/>
</dbReference>
<keyword evidence="3 8" id="KW-0813">Transport</keyword>
<evidence type="ECO:0000256" key="4">
    <source>
        <dbReference type="ARBA" id="ARBA00022475"/>
    </source>
</evidence>
<dbReference type="PANTHER" id="PTHR38438:SF1">
    <property type="entry name" value="RIBOFLAVIN TRANSPORTER RIBU"/>
    <property type="match status" value="1"/>
</dbReference>
<organism evidence="10 11">
    <name type="scientific">Candidatus Onthenecus intestinigallinarum</name>
    <dbReference type="NCBI Taxonomy" id="2840875"/>
    <lineage>
        <taxon>Bacteria</taxon>
        <taxon>Bacillati</taxon>
        <taxon>Bacillota</taxon>
        <taxon>Clostridia</taxon>
        <taxon>Eubacteriales</taxon>
        <taxon>Candidatus Onthenecus</taxon>
    </lineage>
</organism>
<comment type="similarity">
    <text evidence="2 8">Belongs to the prokaryotic riboflavin transporter (P-RFT) (TC 2.A.87) family.</text>
</comment>
<dbReference type="InterPro" id="IPR025720">
    <property type="entry name" value="RibU"/>
</dbReference>
<feature type="transmembrane region" description="Helical" evidence="9">
    <location>
        <begin position="12"/>
        <end position="34"/>
    </location>
</feature>
<proteinExistence type="inferred from homology"/>
<evidence type="ECO:0000256" key="8">
    <source>
        <dbReference type="PIRNR" id="PIRNR037778"/>
    </source>
</evidence>
<reference evidence="10" key="2">
    <citation type="journal article" date="2021" name="PeerJ">
        <title>Extensive microbial diversity within the chicken gut microbiome revealed by metagenomics and culture.</title>
        <authorList>
            <person name="Gilroy R."/>
            <person name="Ravi A."/>
            <person name="Getino M."/>
            <person name="Pursley I."/>
            <person name="Horton D.L."/>
            <person name="Alikhan N.F."/>
            <person name="Baker D."/>
            <person name="Gharbi K."/>
            <person name="Hall N."/>
            <person name="Watson M."/>
            <person name="Adriaenssens E.M."/>
            <person name="Foster-Nyarko E."/>
            <person name="Jarju S."/>
            <person name="Secka A."/>
            <person name="Antonio M."/>
            <person name="Oren A."/>
            <person name="Chaudhuri R.R."/>
            <person name="La Ragione R."/>
            <person name="Hildebrand F."/>
            <person name="Pallen M.J."/>
        </authorList>
    </citation>
    <scope>NUCLEOTIDE SEQUENCE</scope>
    <source>
        <strain evidence="10">ChiSxjej2B14-6234</strain>
    </source>
</reference>
<keyword evidence="4 8" id="KW-1003">Cell membrane</keyword>
<comment type="subcellular location">
    <subcellularLocation>
        <location evidence="1">Cell membrane</location>
        <topology evidence="1">Multi-pass membrane protein</topology>
    </subcellularLocation>
</comment>
<evidence type="ECO:0000256" key="5">
    <source>
        <dbReference type="ARBA" id="ARBA00022692"/>
    </source>
</evidence>
<accession>A0A9D0Z8Q6</accession>
<evidence type="ECO:0000313" key="11">
    <source>
        <dbReference type="Proteomes" id="UP000886887"/>
    </source>
</evidence>
<comment type="function">
    <text evidence="8">Probably a riboflavin-binding protein that interacts with the energy-coupling factor (ECF) ABC-transporter complex.</text>
</comment>
<evidence type="ECO:0000256" key="9">
    <source>
        <dbReference type="SAM" id="Phobius"/>
    </source>
</evidence>
<dbReference type="Pfam" id="PF12822">
    <property type="entry name" value="ECF_trnsprt"/>
    <property type="match status" value="1"/>
</dbReference>
<evidence type="ECO:0000256" key="6">
    <source>
        <dbReference type="ARBA" id="ARBA00022989"/>
    </source>
</evidence>
<keyword evidence="6 9" id="KW-1133">Transmembrane helix</keyword>
<sequence length="192" mass="20767">MRGQHVFKLTRTAILAAVATILFYIEVPVGVPFYKLDFSTLPSILAGFAMGPLYGLATVAIKDLLHLLTSTSGGIGQLADFLMSGSLVVVSSLIYQRHKTRARALIGLCVGTLVMAALGALVNYYIMLPFYTAFMPMEEIIAAGTALIPAIDSQFKFVLLITAPFNLFKGIVLSAATFLLYKRVSPLLHAKH</sequence>